<evidence type="ECO:0000256" key="7">
    <source>
        <dbReference type="ARBA" id="ARBA00023136"/>
    </source>
</evidence>
<organism evidence="10 11">
    <name type="scientific">Flagellimonas meridianipacifica</name>
    <dbReference type="NCBI Taxonomy" id="1080225"/>
    <lineage>
        <taxon>Bacteria</taxon>
        <taxon>Pseudomonadati</taxon>
        <taxon>Bacteroidota</taxon>
        <taxon>Flavobacteriia</taxon>
        <taxon>Flavobacteriales</taxon>
        <taxon>Flavobacteriaceae</taxon>
        <taxon>Flagellimonas</taxon>
    </lineage>
</organism>
<proteinExistence type="inferred from homology"/>
<evidence type="ECO:0000256" key="9">
    <source>
        <dbReference type="SAM" id="Phobius"/>
    </source>
</evidence>
<evidence type="ECO:0000256" key="5">
    <source>
        <dbReference type="ARBA" id="ARBA00022970"/>
    </source>
</evidence>
<comment type="subcellular location">
    <subcellularLocation>
        <location evidence="1">Cell membrane</location>
        <topology evidence="1">Multi-pass membrane protein</topology>
    </subcellularLocation>
</comment>
<name>A0A2T0MEY0_9FLAO</name>
<evidence type="ECO:0000256" key="6">
    <source>
        <dbReference type="ARBA" id="ARBA00022989"/>
    </source>
</evidence>
<dbReference type="PANTHER" id="PTHR11795">
    <property type="entry name" value="BRANCHED-CHAIN AMINO ACID TRANSPORT SYSTEM PERMEASE PROTEIN LIVH"/>
    <property type="match status" value="1"/>
</dbReference>
<dbReference type="GO" id="GO:0022857">
    <property type="term" value="F:transmembrane transporter activity"/>
    <property type="evidence" value="ECO:0007669"/>
    <property type="project" value="InterPro"/>
</dbReference>
<feature type="transmembrane region" description="Helical" evidence="9">
    <location>
        <begin position="253"/>
        <end position="276"/>
    </location>
</feature>
<feature type="transmembrane region" description="Helical" evidence="9">
    <location>
        <begin position="187"/>
        <end position="209"/>
    </location>
</feature>
<keyword evidence="6 9" id="KW-1133">Transmembrane helix</keyword>
<comment type="caution">
    <text evidence="10">The sequence shown here is derived from an EMBL/GenBank/DDBJ whole genome shotgun (WGS) entry which is preliminary data.</text>
</comment>
<dbReference type="EMBL" id="PVYX01000001">
    <property type="protein sequence ID" value="PRX56096.1"/>
    <property type="molecule type" value="Genomic_DNA"/>
</dbReference>
<keyword evidence="11" id="KW-1185">Reference proteome</keyword>
<dbReference type="InterPro" id="IPR001851">
    <property type="entry name" value="ABC_transp_permease"/>
</dbReference>
<evidence type="ECO:0000256" key="8">
    <source>
        <dbReference type="ARBA" id="ARBA00037998"/>
    </source>
</evidence>
<feature type="transmembrane region" description="Helical" evidence="9">
    <location>
        <begin position="132"/>
        <end position="158"/>
    </location>
</feature>
<dbReference type="GO" id="GO:0006865">
    <property type="term" value="P:amino acid transport"/>
    <property type="evidence" value="ECO:0007669"/>
    <property type="project" value="UniProtKB-KW"/>
</dbReference>
<sequence length="290" mass="31338">MIGQLIMTGIVAGSIYALVALAMSLTYKSSEVANFAQGEMAMFSTYVAFVMLATYQLPFWVAFGGSLLFAFLLGLFLHLAIIRRAKDPNVLNLLIITLGFQVFLYGLAGWKWGSEQRVLKIPVSQTETVEFAGLIISQLNLATILVAILLMISVYILLRFTKLGLAIKATQQNETAAKINGIPTRRIVAITFGISSVIGAVAGILMAPITTLDPNMMIEPLLKGFAAAVLGGFNSLAGVVCGAFILGIVESLFGFYISTEFKSIVAFLIIVIVLYFKPSGLFGTHYTRKV</sequence>
<dbReference type="GO" id="GO:0005886">
    <property type="term" value="C:plasma membrane"/>
    <property type="evidence" value="ECO:0007669"/>
    <property type="project" value="UniProtKB-SubCell"/>
</dbReference>
<dbReference type="Proteomes" id="UP000237640">
    <property type="component" value="Unassembled WGS sequence"/>
</dbReference>
<dbReference type="RefSeq" id="WP_106143109.1">
    <property type="nucleotide sequence ID" value="NZ_PVYX01000001.1"/>
</dbReference>
<evidence type="ECO:0000313" key="10">
    <source>
        <dbReference type="EMBL" id="PRX56096.1"/>
    </source>
</evidence>
<feature type="transmembrane region" description="Helical" evidence="9">
    <location>
        <begin position="59"/>
        <end position="81"/>
    </location>
</feature>
<dbReference type="PANTHER" id="PTHR11795:SF451">
    <property type="entry name" value="ABC TRANSPORTER PERMEASE PROTEIN"/>
    <property type="match status" value="1"/>
</dbReference>
<feature type="transmembrane region" description="Helical" evidence="9">
    <location>
        <begin position="6"/>
        <end position="25"/>
    </location>
</feature>
<dbReference type="Pfam" id="PF02653">
    <property type="entry name" value="BPD_transp_2"/>
    <property type="match status" value="1"/>
</dbReference>
<accession>A0A2T0MEY0</accession>
<comment type="similarity">
    <text evidence="8">Belongs to the binding-protein-dependent transport system permease family. LivHM subfamily.</text>
</comment>
<evidence type="ECO:0000256" key="1">
    <source>
        <dbReference type="ARBA" id="ARBA00004651"/>
    </source>
</evidence>
<keyword evidence="3" id="KW-1003">Cell membrane</keyword>
<dbReference type="CDD" id="cd06582">
    <property type="entry name" value="TM_PBP1_LivH_like"/>
    <property type="match status" value="1"/>
</dbReference>
<gene>
    <name evidence="10" type="ORF">CLV81_0087</name>
</gene>
<keyword evidence="5" id="KW-0029">Amino-acid transport</keyword>
<keyword evidence="7 9" id="KW-0472">Membrane</keyword>
<protein>
    <submittedName>
        <fullName evidence="10">Branched-chain amino acid transport system permease protein</fullName>
    </submittedName>
</protein>
<feature type="transmembrane region" description="Helical" evidence="9">
    <location>
        <begin position="32"/>
        <end position="53"/>
    </location>
</feature>
<keyword evidence="2" id="KW-0813">Transport</keyword>
<evidence type="ECO:0000313" key="11">
    <source>
        <dbReference type="Proteomes" id="UP000237640"/>
    </source>
</evidence>
<dbReference type="OrthoDB" id="9807115at2"/>
<dbReference type="AlphaFoldDB" id="A0A2T0MEY0"/>
<feature type="transmembrane region" description="Helical" evidence="9">
    <location>
        <begin position="221"/>
        <end position="246"/>
    </location>
</feature>
<feature type="transmembrane region" description="Helical" evidence="9">
    <location>
        <begin position="93"/>
        <end position="112"/>
    </location>
</feature>
<keyword evidence="4 9" id="KW-0812">Transmembrane</keyword>
<evidence type="ECO:0000256" key="3">
    <source>
        <dbReference type="ARBA" id="ARBA00022475"/>
    </source>
</evidence>
<dbReference type="InterPro" id="IPR052157">
    <property type="entry name" value="BCAA_transport_permease"/>
</dbReference>
<evidence type="ECO:0000256" key="2">
    <source>
        <dbReference type="ARBA" id="ARBA00022448"/>
    </source>
</evidence>
<reference evidence="10 11" key="1">
    <citation type="submission" date="2018-03" db="EMBL/GenBank/DDBJ databases">
        <title>Genomic Encyclopedia of Archaeal and Bacterial Type Strains, Phase II (KMG-II): from individual species to whole genera.</title>
        <authorList>
            <person name="Goeker M."/>
        </authorList>
    </citation>
    <scope>NUCLEOTIDE SEQUENCE [LARGE SCALE GENOMIC DNA]</scope>
    <source>
        <strain evidence="10 11">DSM 25027</strain>
    </source>
</reference>
<evidence type="ECO:0000256" key="4">
    <source>
        <dbReference type="ARBA" id="ARBA00022692"/>
    </source>
</evidence>